<evidence type="ECO:0000313" key="2">
    <source>
        <dbReference type="Proteomes" id="UP000054383"/>
    </source>
</evidence>
<dbReference type="OrthoDB" id="1923844at2759"/>
<dbReference type="STRING" id="28573.A0A0U1LUC3"/>
<dbReference type="OMA" id="IAHACSY"/>
<dbReference type="PANTHER" id="PTHR42905:SF13">
    <property type="entry name" value="CARBOXYVINYL-CARBOXYPHOSPHONATE PHOSPHORYLMUTASE-RELATED"/>
    <property type="match status" value="1"/>
</dbReference>
<organism evidence="1 2">
    <name type="scientific">Talaromyces islandicus</name>
    <name type="common">Penicillium islandicum</name>
    <dbReference type="NCBI Taxonomy" id="28573"/>
    <lineage>
        <taxon>Eukaryota</taxon>
        <taxon>Fungi</taxon>
        <taxon>Dikarya</taxon>
        <taxon>Ascomycota</taxon>
        <taxon>Pezizomycotina</taxon>
        <taxon>Eurotiomycetes</taxon>
        <taxon>Eurotiomycetidae</taxon>
        <taxon>Eurotiales</taxon>
        <taxon>Trichocomaceae</taxon>
        <taxon>Talaromyces</taxon>
        <taxon>Talaromyces sect. Islandici</taxon>
    </lineage>
</organism>
<dbReference type="EMBL" id="CVMT01000003">
    <property type="protein sequence ID" value="CRG86989.1"/>
    <property type="molecule type" value="Genomic_DNA"/>
</dbReference>
<dbReference type="Pfam" id="PF13714">
    <property type="entry name" value="PEP_mutase"/>
    <property type="match status" value="1"/>
</dbReference>
<dbReference type="InterPro" id="IPR040442">
    <property type="entry name" value="Pyrv_kinase-like_dom_sf"/>
</dbReference>
<sequence>MFSRNLEPYPFKFETEEVTNSGTHTNPRSEVTLTLKNVRGRIPSLQASRLRSLWLEGYEDPEKILAFPCSYDGLSSRLVEEAGFPIVFMSGFNVASAFGLPDTGYVAMQEMCDKIQEVVRQVSVPVMADGDTGYGSPMNVKRTVESFAKAGAAGIMIEDQTWPKRCGHTKGKSVVSREEAFARIRAACDARDEGQDIFILARTDALIVGWEEAMARVAEFKRLGVDAIFVEALPDRATMRKCVEEVDMPMLANIIEGGKTENLSAKELAELGFSAVAYPWTLVAAKLKSIRDTLESLKRSLTVGPPEMILSYDEVVEGVGFKKYWELEERYKYSESS</sequence>
<name>A0A0U1LUC3_TALIS</name>
<evidence type="ECO:0000313" key="1">
    <source>
        <dbReference type="EMBL" id="CRG86989.1"/>
    </source>
</evidence>
<dbReference type="GO" id="GO:0003824">
    <property type="term" value="F:catalytic activity"/>
    <property type="evidence" value="ECO:0007669"/>
    <property type="project" value="InterPro"/>
</dbReference>
<dbReference type="PANTHER" id="PTHR42905">
    <property type="entry name" value="PHOSPHOENOLPYRUVATE CARBOXYLASE"/>
    <property type="match status" value="1"/>
</dbReference>
<dbReference type="AlphaFoldDB" id="A0A0U1LUC3"/>
<accession>A0A0U1LUC3</accession>
<dbReference type="CDD" id="cd00377">
    <property type="entry name" value="ICL_PEPM"/>
    <property type="match status" value="1"/>
</dbReference>
<evidence type="ECO:0008006" key="3">
    <source>
        <dbReference type="Google" id="ProtNLM"/>
    </source>
</evidence>
<protein>
    <recommendedName>
        <fullName evidence="3">Carboxyvinyl-carboxyphosphonate phosphorylmutase</fullName>
    </recommendedName>
</protein>
<reference evidence="1 2" key="1">
    <citation type="submission" date="2015-04" db="EMBL/GenBank/DDBJ databases">
        <authorList>
            <person name="Syromyatnikov M.Y."/>
            <person name="Popov V.N."/>
        </authorList>
    </citation>
    <scope>NUCLEOTIDE SEQUENCE [LARGE SCALE GENOMIC DNA]</scope>
    <source>
        <strain evidence="1">WF-38-12</strain>
    </source>
</reference>
<dbReference type="InterPro" id="IPR015813">
    <property type="entry name" value="Pyrv/PenolPyrv_kinase-like_dom"/>
</dbReference>
<dbReference type="SUPFAM" id="SSF51621">
    <property type="entry name" value="Phosphoenolpyruvate/pyruvate domain"/>
    <property type="match status" value="1"/>
</dbReference>
<dbReference type="InterPro" id="IPR039556">
    <property type="entry name" value="ICL/PEPM"/>
</dbReference>
<keyword evidence="2" id="KW-1185">Reference proteome</keyword>
<dbReference type="Proteomes" id="UP000054383">
    <property type="component" value="Unassembled WGS sequence"/>
</dbReference>
<gene>
    <name evidence="1" type="ORF">PISL3812_04002</name>
</gene>
<proteinExistence type="predicted"/>
<dbReference type="Gene3D" id="3.20.20.60">
    <property type="entry name" value="Phosphoenolpyruvate-binding domains"/>
    <property type="match status" value="1"/>
</dbReference>